<dbReference type="PANTHER" id="PTHR11360:SF130">
    <property type="entry name" value="MAJOR FACILITATOR SUPERFAMILY (MFS) PROFILE DOMAIN-CONTAINING PROTEIN-RELATED"/>
    <property type="match status" value="1"/>
</dbReference>
<feature type="transmembrane region" description="Helical" evidence="3">
    <location>
        <begin position="212"/>
        <end position="232"/>
    </location>
</feature>
<evidence type="ECO:0000313" key="4">
    <source>
        <dbReference type="EMBL" id="KIH86947.1"/>
    </source>
</evidence>
<dbReference type="OrthoDB" id="2213137at2759"/>
<dbReference type="PANTHER" id="PTHR11360">
    <property type="entry name" value="MONOCARBOXYLATE TRANSPORTER"/>
    <property type="match status" value="1"/>
</dbReference>
<protein>
    <submittedName>
        <fullName evidence="4">Major facilitator superfamily transporter monocarboxylate</fullName>
    </submittedName>
</protein>
<feature type="transmembrane region" description="Helical" evidence="3">
    <location>
        <begin position="380"/>
        <end position="401"/>
    </location>
</feature>
<dbReference type="VEuPathDB" id="FungiDB:SPBR_08336"/>
<feature type="transmembrane region" description="Helical" evidence="3">
    <location>
        <begin position="278"/>
        <end position="302"/>
    </location>
</feature>
<evidence type="ECO:0000256" key="1">
    <source>
        <dbReference type="ARBA" id="ARBA00004141"/>
    </source>
</evidence>
<comment type="subcellular location">
    <subcellularLocation>
        <location evidence="1">Membrane</location>
        <topology evidence="1">Multi-pass membrane protein</topology>
    </subcellularLocation>
</comment>
<dbReference type="Proteomes" id="UP000031575">
    <property type="component" value="Unassembled WGS sequence"/>
</dbReference>
<name>A0A0C2IPE8_9PEZI</name>
<proteinExistence type="inferred from homology"/>
<comment type="similarity">
    <text evidence="2">Belongs to the major facilitator superfamily. Monocarboxylate porter (TC 2.A.1.13) family.</text>
</comment>
<feature type="transmembrane region" description="Helical" evidence="3">
    <location>
        <begin position="509"/>
        <end position="532"/>
    </location>
</feature>
<dbReference type="GO" id="GO:0016020">
    <property type="term" value="C:membrane"/>
    <property type="evidence" value="ECO:0007669"/>
    <property type="project" value="UniProtKB-SubCell"/>
</dbReference>
<evidence type="ECO:0000256" key="3">
    <source>
        <dbReference type="SAM" id="Phobius"/>
    </source>
</evidence>
<comment type="caution">
    <text evidence="4">The sequence shown here is derived from an EMBL/GenBank/DDBJ whole genome shotgun (WGS) entry which is preliminary data.</text>
</comment>
<feature type="transmembrane region" description="Helical" evidence="3">
    <location>
        <begin position="178"/>
        <end position="200"/>
    </location>
</feature>
<dbReference type="HOGENOM" id="CLU_001265_1_1_1"/>
<keyword evidence="3" id="KW-0472">Membrane</keyword>
<dbReference type="EMBL" id="AWTV01000011">
    <property type="protein sequence ID" value="KIH86947.1"/>
    <property type="molecule type" value="Genomic_DNA"/>
</dbReference>
<dbReference type="Pfam" id="PF07690">
    <property type="entry name" value="MFS_1"/>
    <property type="match status" value="1"/>
</dbReference>
<feature type="transmembrane region" description="Helical" evidence="3">
    <location>
        <begin position="244"/>
        <end position="266"/>
    </location>
</feature>
<dbReference type="GO" id="GO:0022857">
    <property type="term" value="F:transmembrane transporter activity"/>
    <property type="evidence" value="ECO:0007669"/>
    <property type="project" value="InterPro"/>
</dbReference>
<accession>A0A0C2IPE8</accession>
<feature type="transmembrane region" description="Helical" evidence="3">
    <location>
        <begin position="416"/>
        <end position="433"/>
    </location>
</feature>
<sequence>METSGITDGRLLHNASAITLVDEAGDVAIVVASGDAVDAVDAVDADELEVPDVPERPEEPDMAGMADDDLDAFTPTTEVEVMFFPVGSAVTLKDDGEDAATKRDNAHEKTVFVDAEAALVSGPISEAALPWIAPDGGAIAWSQVVAGFLLNTIAWGTSMMFGVYQLHYTQTLGLDSGAVSWIGSVQTFLTYFVSTVSGLLADAGYSRHVTAAGTLLVVAGGLGTSFAAPVVPSTSTTTGGPVPPALFLCQAVIMGVGLGLLSAPALPSISAYFNKRRSLALAVTTTGTSAGGALLPVVVQFLLPAVGFGWAVRCATLLALVVCTSAGLLLRPVPPAALSKPALGVPASDLDAGFARTRAARLAAVAAQIVDWSAFRELPFVLFMANTFLLFWGLYFGYYYINTYAKDVVGFSTDQATLLLVLSTALGIPGRLASGALADAVTGALDTYIITTVMLAATVFAWLAVGTSTAGMYVFVVVFGLCNGAVQSVWLGSIAELSSHASSRIGARFGTVCVVAAVATLAGAPTASALIGMANGGANNLTLASTYRIAQVWGAATTLASAGVLVATRIYTVGWRLRR</sequence>
<organism evidence="4 5">
    <name type="scientific">Sporothrix brasiliensis 5110</name>
    <dbReference type="NCBI Taxonomy" id="1398154"/>
    <lineage>
        <taxon>Eukaryota</taxon>
        <taxon>Fungi</taxon>
        <taxon>Dikarya</taxon>
        <taxon>Ascomycota</taxon>
        <taxon>Pezizomycotina</taxon>
        <taxon>Sordariomycetes</taxon>
        <taxon>Sordariomycetidae</taxon>
        <taxon>Ophiostomatales</taxon>
        <taxon>Ophiostomataceae</taxon>
        <taxon>Sporothrix</taxon>
    </lineage>
</organism>
<reference evidence="4 5" key="1">
    <citation type="journal article" date="2014" name="BMC Genomics">
        <title>Comparative genomics of the major fungal agents of human and animal Sporotrichosis: Sporothrix schenckii and Sporothrix brasiliensis.</title>
        <authorList>
            <person name="Teixeira M.M."/>
            <person name="de Almeida L.G."/>
            <person name="Kubitschek-Barreira P."/>
            <person name="Alves F.L."/>
            <person name="Kioshima E.S."/>
            <person name="Abadio A.K."/>
            <person name="Fernandes L."/>
            <person name="Derengowski L.S."/>
            <person name="Ferreira K.S."/>
            <person name="Souza R.C."/>
            <person name="Ruiz J.C."/>
            <person name="de Andrade N.C."/>
            <person name="Paes H.C."/>
            <person name="Nicola A.M."/>
            <person name="Albuquerque P."/>
            <person name="Gerber A.L."/>
            <person name="Martins V.P."/>
            <person name="Peconick L.D."/>
            <person name="Neto A.V."/>
            <person name="Chaucanez C.B."/>
            <person name="Silva P.A."/>
            <person name="Cunha O.L."/>
            <person name="de Oliveira F.F."/>
            <person name="dos Santos T.C."/>
            <person name="Barros A.L."/>
            <person name="Soares M.A."/>
            <person name="de Oliveira L.M."/>
            <person name="Marini M.M."/>
            <person name="Villalobos-Duno H."/>
            <person name="Cunha M.M."/>
            <person name="de Hoog S."/>
            <person name="da Silveira J.F."/>
            <person name="Henrissat B."/>
            <person name="Nino-Vega G.A."/>
            <person name="Cisalpino P.S."/>
            <person name="Mora-Montes H.M."/>
            <person name="Almeida S.R."/>
            <person name="Stajich J.E."/>
            <person name="Lopes-Bezerra L.M."/>
            <person name="Vasconcelos A.T."/>
            <person name="Felipe M.S."/>
        </authorList>
    </citation>
    <scope>NUCLEOTIDE SEQUENCE [LARGE SCALE GENOMIC DNA]</scope>
    <source>
        <strain evidence="4 5">5110</strain>
    </source>
</reference>
<dbReference type="InterPro" id="IPR036259">
    <property type="entry name" value="MFS_trans_sf"/>
</dbReference>
<dbReference type="GeneID" id="63681495"/>
<keyword evidence="5" id="KW-1185">Reference proteome</keyword>
<dbReference type="Gene3D" id="1.20.1250.20">
    <property type="entry name" value="MFS general substrate transporter like domains"/>
    <property type="match status" value="2"/>
</dbReference>
<dbReference type="InterPro" id="IPR050327">
    <property type="entry name" value="Proton-linked_MCT"/>
</dbReference>
<gene>
    <name evidence="4" type="ORF">SPBR_08336</name>
</gene>
<dbReference type="SUPFAM" id="SSF103473">
    <property type="entry name" value="MFS general substrate transporter"/>
    <property type="match status" value="1"/>
</dbReference>
<dbReference type="InterPro" id="IPR011701">
    <property type="entry name" value="MFS"/>
</dbReference>
<feature type="transmembrane region" description="Helical" evidence="3">
    <location>
        <begin position="445"/>
        <end position="465"/>
    </location>
</feature>
<feature type="transmembrane region" description="Helical" evidence="3">
    <location>
        <begin position="471"/>
        <end position="497"/>
    </location>
</feature>
<evidence type="ECO:0000313" key="5">
    <source>
        <dbReference type="Proteomes" id="UP000031575"/>
    </source>
</evidence>
<dbReference type="AlphaFoldDB" id="A0A0C2IPE8"/>
<feature type="transmembrane region" description="Helical" evidence="3">
    <location>
        <begin position="144"/>
        <end position="166"/>
    </location>
</feature>
<keyword evidence="3" id="KW-0812">Transmembrane</keyword>
<evidence type="ECO:0000256" key="2">
    <source>
        <dbReference type="ARBA" id="ARBA00006727"/>
    </source>
</evidence>
<dbReference type="RefSeq" id="XP_040614957.1">
    <property type="nucleotide sequence ID" value="XM_040766574.1"/>
</dbReference>
<feature type="transmembrane region" description="Helical" evidence="3">
    <location>
        <begin position="552"/>
        <end position="571"/>
    </location>
</feature>
<feature type="transmembrane region" description="Helical" evidence="3">
    <location>
        <begin position="308"/>
        <end position="330"/>
    </location>
</feature>
<keyword evidence="3" id="KW-1133">Transmembrane helix</keyword>